<dbReference type="Gene3D" id="3.10.110.10">
    <property type="entry name" value="Ubiquitin Conjugating Enzyme"/>
    <property type="match status" value="1"/>
</dbReference>
<dbReference type="InterPro" id="IPR016135">
    <property type="entry name" value="UBQ-conjugating_enzyme/RWD"/>
</dbReference>
<reference evidence="2 3" key="1">
    <citation type="journal article" date="2020" name="IScience">
        <title>Genome Sequencing of the Endangered Kingdonia uniflora (Circaeasteraceae, Ranunculales) Reveals Potential Mechanisms of Evolutionary Specialization.</title>
        <authorList>
            <person name="Sun Y."/>
            <person name="Deng T."/>
            <person name="Zhang A."/>
            <person name="Moore M.J."/>
            <person name="Landis J.B."/>
            <person name="Lin N."/>
            <person name="Zhang H."/>
            <person name="Zhang X."/>
            <person name="Huang J."/>
            <person name="Zhang X."/>
            <person name="Sun H."/>
            <person name="Wang H."/>
        </authorList>
    </citation>
    <scope>NUCLEOTIDE SEQUENCE [LARGE SCALE GENOMIC DNA]</scope>
    <source>
        <strain evidence="2">TB1705</strain>
        <tissue evidence="2">Leaf</tissue>
    </source>
</reference>
<dbReference type="InterPro" id="IPR000608">
    <property type="entry name" value="UBC"/>
</dbReference>
<keyword evidence="3" id="KW-1185">Reference proteome</keyword>
<organism evidence="2 3">
    <name type="scientific">Kingdonia uniflora</name>
    <dbReference type="NCBI Taxonomy" id="39325"/>
    <lineage>
        <taxon>Eukaryota</taxon>
        <taxon>Viridiplantae</taxon>
        <taxon>Streptophyta</taxon>
        <taxon>Embryophyta</taxon>
        <taxon>Tracheophyta</taxon>
        <taxon>Spermatophyta</taxon>
        <taxon>Magnoliopsida</taxon>
        <taxon>Ranunculales</taxon>
        <taxon>Circaeasteraceae</taxon>
        <taxon>Kingdonia</taxon>
    </lineage>
</organism>
<gene>
    <name evidence="2" type="ORF">GIB67_008121</name>
</gene>
<dbReference type="EMBL" id="JACGCM010001242">
    <property type="protein sequence ID" value="KAF6157992.1"/>
    <property type="molecule type" value="Genomic_DNA"/>
</dbReference>
<comment type="caution">
    <text evidence="2">The sequence shown here is derived from an EMBL/GenBank/DDBJ whole genome shotgun (WGS) entry which is preliminary data.</text>
</comment>
<feature type="non-terminal residue" evidence="2">
    <location>
        <position position="1"/>
    </location>
</feature>
<dbReference type="SUPFAM" id="SSF54495">
    <property type="entry name" value="UBC-like"/>
    <property type="match status" value="1"/>
</dbReference>
<evidence type="ECO:0000313" key="2">
    <source>
        <dbReference type="EMBL" id="KAF6157992.1"/>
    </source>
</evidence>
<accession>A0A7J7MT55</accession>
<dbReference type="PROSITE" id="PS50127">
    <property type="entry name" value="UBC_2"/>
    <property type="match status" value="1"/>
</dbReference>
<protein>
    <recommendedName>
        <fullName evidence="1">UBC core domain-containing protein</fullName>
    </recommendedName>
</protein>
<dbReference type="AlphaFoldDB" id="A0A7J7MT55"/>
<name>A0A7J7MT55_9MAGN</name>
<dbReference type="Pfam" id="PF00179">
    <property type="entry name" value="UQ_con"/>
    <property type="match status" value="1"/>
</dbReference>
<feature type="domain" description="UBC core" evidence="1">
    <location>
        <begin position="1"/>
        <end position="67"/>
    </location>
</feature>
<evidence type="ECO:0000313" key="3">
    <source>
        <dbReference type="Proteomes" id="UP000541444"/>
    </source>
</evidence>
<dbReference type="Proteomes" id="UP000541444">
    <property type="component" value="Unassembled WGS sequence"/>
</dbReference>
<sequence>MLLRWIIEVNGASGTLHSNETYQLKVDFPEHYPIEAPQNNFVLAWQVIFIHPAPSHPHIYSNGHICL</sequence>
<proteinExistence type="predicted"/>
<evidence type="ECO:0000259" key="1">
    <source>
        <dbReference type="PROSITE" id="PS50127"/>
    </source>
</evidence>
<dbReference type="OrthoDB" id="406833at2759"/>